<dbReference type="InterPro" id="IPR041091">
    <property type="entry name" value="RPGRIP1_C"/>
</dbReference>
<dbReference type="EMBL" id="BMAT01002248">
    <property type="protein sequence ID" value="GFS02801.1"/>
    <property type="molecule type" value="Genomic_DNA"/>
</dbReference>
<protein>
    <submittedName>
        <fullName evidence="3">Protein fantom</fullName>
    </submittedName>
</protein>
<evidence type="ECO:0000256" key="1">
    <source>
        <dbReference type="SAM" id="MobiDB-lite"/>
    </source>
</evidence>
<name>A0AAV4I1C4_9GAST</name>
<dbReference type="Gene3D" id="2.60.40.150">
    <property type="entry name" value="C2 domain"/>
    <property type="match status" value="1"/>
</dbReference>
<keyword evidence="4" id="KW-1185">Reference proteome</keyword>
<comment type="caution">
    <text evidence="3">The sequence shown here is derived from an EMBL/GenBank/DDBJ whole genome shotgun (WGS) entry which is preliminary data.</text>
</comment>
<proteinExistence type="predicted"/>
<evidence type="ECO:0000313" key="3">
    <source>
        <dbReference type="EMBL" id="GFS02801.1"/>
    </source>
</evidence>
<feature type="compositionally biased region" description="Acidic residues" evidence="1">
    <location>
        <begin position="1"/>
        <end position="47"/>
    </location>
</feature>
<evidence type="ECO:0000313" key="4">
    <source>
        <dbReference type="Proteomes" id="UP000762676"/>
    </source>
</evidence>
<feature type="domain" description="RPGRIP1 C-terminal" evidence="2">
    <location>
        <begin position="92"/>
        <end position="156"/>
    </location>
</feature>
<organism evidence="3 4">
    <name type="scientific">Elysia marginata</name>
    <dbReference type="NCBI Taxonomy" id="1093978"/>
    <lineage>
        <taxon>Eukaryota</taxon>
        <taxon>Metazoa</taxon>
        <taxon>Spiralia</taxon>
        <taxon>Lophotrochozoa</taxon>
        <taxon>Mollusca</taxon>
        <taxon>Gastropoda</taxon>
        <taxon>Heterobranchia</taxon>
        <taxon>Euthyneura</taxon>
        <taxon>Panpulmonata</taxon>
        <taxon>Sacoglossa</taxon>
        <taxon>Placobranchoidea</taxon>
        <taxon>Plakobranchidae</taxon>
        <taxon>Elysia</taxon>
    </lineage>
</organism>
<evidence type="ECO:0000259" key="2">
    <source>
        <dbReference type="Pfam" id="PF18111"/>
    </source>
</evidence>
<accession>A0AAV4I1C4</accession>
<dbReference type="AlphaFoldDB" id="A0AAV4I1C4"/>
<dbReference type="Pfam" id="PF18111">
    <property type="entry name" value="RPGR1_C"/>
    <property type="match status" value="1"/>
</dbReference>
<gene>
    <name evidence="3" type="ORF">ElyMa_001133000</name>
</gene>
<feature type="region of interest" description="Disordered" evidence="1">
    <location>
        <begin position="1"/>
        <end position="98"/>
    </location>
</feature>
<reference evidence="3 4" key="1">
    <citation type="journal article" date="2021" name="Elife">
        <title>Chloroplast acquisition without the gene transfer in kleptoplastic sea slugs, Plakobranchus ocellatus.</title>
        <authorList>
            <person name="Maeda T."/>
            <person name="Takahashi S."/>
            <person name="Yoshida T."/>
            <person name="Shimamura S."/>
            <person name="Takaki Y."/>
            <person name="Nagai Y."/>
            <person name="Toyoda A."/>
            <person name="Suzuki Y."/>
            <person name="Arimoto A."/>
            <person name="Ishii H."/>
            <person name="Satoh N."/>
            <person name="Nishiyama T."/>
            <person name="Hasebe M."/>
            <person name="Maruyama T."/>
            <person name="Minagawa J."/>
            <person name="Obokata J."/>
            <person name="Shigenobu S."/>
        </authorList>
    </citation>
    <scope>NUCLEOTIDE SEQUENCE [LARGE SCALE GENOMIC DNA]</scope>
</reference>
<sequence length="163" mass="18509">MIFVEEDVEEEIEEEVEEEIAEEEEKVADEEDTMREQEQEEEEVEEEVSARHSEISTESEPVAMESDSEGVMVEQPSTLKKRSKRSKTPTGPAESTEMECEDVGVAFVDMKRILMEEQDLKDEQIEIKDVETESTVIGHMVVTVECAEVLKAVASEMQVEGTF</sequence>
<dbReference type="Proteomes" id="UP000762676">
    <property type="component" value="Unassembled WGS sequence"/>
</dbReference>
<dbReference type="InterPro" id="IPR035892">
    <property type="entry name" value="C2_domain_sf"/>
</dbReference>